<evidence type="ECO:0000313" key="1">
    <source>
        <dbReference type="EMBL" id="MBF9134743.1"/>
    </source>
</evidence>
<dbReference type="EMBL" id="JADPUN010000377">
    <property type="protein sequence ID" value="MBF9134743.1"/>
    <property type="molecule type" value="Genomic_DNA"/>
</dbReference>
<dbReference type="RefSeq" id="WP_196206213.1">
    <property type="nucleotide sequence ID" value="NZ_JADPUN010000377.1"/>
</dbReference>
<comment type="caution">
    <text evidence="1">The sequence shown here is derived from an EMBL/GenBank/DDBJ whole genome shotgun (WGS) entry which is preliminary data.</text>
</comment>
<dbReference type="Proteomes" id="UP000638560">
    <property type="component" value="Unassembled WGS sequence"/>
</dbReference>
<proteinExistence type="predicted"/>
<evidence type="ECO:0000313" key="2">
    <source>
        <dbReference type="Proteomes" id="UP000638560"/>
    </source>
</evidence>
<accession>A0ABS0H8D9</accession>
<name>A0ABS0H8D9_9ACTN</name>
<keyword evidence="2" id="KW-1185">Reference proteome</keyword>
<organism evidence="1 2">
    <name type="scientific">Plantactinospora alkalitolerans</name>
    <dbReference type="NCBI Taxonomy" id="2789879"/>
    <lineage>
        <taxon>Bacteria</taxon>
        <taxon>Bacillati</taxon>
        <taxon>Actinomycetota</taxon>
        <taxon>Actinomycetes</taxon>
        <taxon>Micromonosporales</taxon>
        <taxon>Micromonosporaceae</taxon>
        <taxon>Plantactinospora</taxon>
    </lineage>
</organism>
<protein>
    <submittedName>
        <fullName evidence="1">Uncharacterized protein</fullName>
    </submittedName>
</protein>
<reference evidence="1 2" key="1">
    <citation type="submission" date="2020-11" db="EMBL/GenBank/DDBJ databases">
        <title>A novel isolate from a Black sea contaminated sediment with potential to produce alkanes: Plantactinospora alkalitolerans sp. nov.</title>
        <authorList>
            <person name="Carro L."/>
            <person name="Veyisoglu A."/>
            <person name="Guven K."/>
            <person name="Schumann P."/>
            <person name="Klenk H.-P."/>
            <person name="Sahin N."/>
        </authorList>
    </citation>
    <scope>NUCLEOTIDE SEQUENCE [LARGE SCALE GENOMIC DNA]</scope>
    <source>
        <strain evidence="1 2">S1510</strain>
    </source>
</reference>
<gene>
    <name evidence="1" type="ORF">I0C86_38310</name>
</gene>
<sequence length="425" mass="48338">MSMFADVAEADERTLWFTPGGLSPGGMLSPDDAAAFQASLIADATLVDAVPDNLRNSFERLRRRHALGVIDYEQFTEVADDAVRLYEPALRYRFVEFYHGQPIPFTDKERRPRPLTSDRYDDIAERLRKDKLYLPTGDGGQWRFSGMLTDLMRWARDQGLLRGQRARHQERLIVKMRNRLSHGRQYHVDLPGAATMEIRDLAEFINQLWGVATPGGRRYPAPVRRDIMVIGWDPTTRSRVIDRADGLRPDEDPSWQWMLLRGVADVYDVERFDSRYATSRWPAEYLWGPGPVAGALTWLSGHRPSADEVDAVDRLYLLRQDGNLLHLPQHPEVFAAAPPHERGGSWHLLRADHPNDAFGCVRSQHDTGTGHDTYGCPAQPITSGPWGDVHEELRRLQPTLMPHLPVDVRAPTPITWPRTVEIPNG</sequence>